<dbReference type="OrthoDB" id="347684at2759"/>
<dbReference type="GeneID" id="60404143"/>
<accession>U6KH13</accession>
<dbReference type="AlphaFoldDB" id="U6KH13"/>
<evidence type="ECO:0000256" key="1">
    <source>
        <dbReference type="SAM" id="MobiDB-lite"/>
    </source>
</evidence>
<sequence length="575" mass="62853">MRAGRQLAGRERTTDEDPELEAIVELCMDLGEGQSAPSQPSEMPPQMHWGPSHSRQHVSRSREELHTGVQSVSFLPWDVHLPYSYVQAPGFLQGPGTQTNYSFERGSADMWGSPESLGEGPSTSAGFSSMLQLSADGSVPTASAGYSSYAFPPAGSAPPSFQGFHVPSFAAPLNVPLAFDDFNAGWVLRQAQPRAQPGAPTHLFQPTPQRGVYPAVFEAVPVGKRKREKQPTSTSATPSKKLRGSSRRMPNMQQMHETTATASLTSAQQMQLLLVERDSMMQGPISASNDSPLDVLSSDSLSSSHPFPATPPSQVASGAPLVRAVHQTSTTSAESRGSSPRAHEPGSCPEESVTAQGITSATSPTPPLPRRGHPFYWTPALQPGATTRPFSLVSARSRILSFDSIHDLLRMMRSLLMKDMIVQADLEVLVCKMETLVGYLLHFHTTPVNDLIPKKAVISLGFRYIILDFLFVAREVLGEAGNASSWWQEVVASIPHEVEYQYTRSFGTQFEANMRLVKGLSGAIEMLKNGIRPSMGATILLKRRLFCKATSPPAFKGHRWDPWRNDDQEYRDSLK</sequence>
<feature type="compositionally biased region" description="Polar residues" evidence="1">
    <location>
        <begin position="326"/>
        <end position="338"/>
    </location>
</feature>
<protein>
    <submittedName>
        <fullName evidence="2">Uncharacterized protein</fullName>
    </submittedName>
</protein>
<feature type="region of interest" description="Disordered" evidence="1">
    <location>
        <begin position="222"/>
        <end position="250"/>
    </location>
</feature>
<keyword evidence="3" id="KW-1185">Reference proteome</keyword>
<reference evidence="2" key="2">
    <citation type="submission" date="2013-10" db="EMBL/GenBank/DDBJ databases">
        <authorList>
            <person name="Aslett M."/>
        </authorList>
    </citation>
    <scope>NUCLEOTIDE SEQUENCE [LARGE SCALE GENOMIC DNA]</scope>
    <source>
        <strain evidence="2">Houghton</strain>
    </source>
</reference>
<evidence type="ECO:0000313" key="3">
    <source>
        <dbReference type="Proteomes" id="UP000030744"/>
    </source>
</evidence>
<dbReference type="EMBL" id="HG735519">
    <property type="protein sequence ID" value="CDJ36071.1"/>
    <property type="molecule type" value="Genomic_DNA"/>
</dbReference>
<dbReference type="RefSeq" id="XP_037878360.1">
    <property type="nucleotide sequence ID" value="XM_038022506.1"/>
</dbReference>
<proteinExistence type="predicted"/>
<reference evidence="2" key="1">
    <citation type="submission" date="2013-10" db="EMBL/GenBank/DDBJ databases">
        <title>Genomic analysis of the causative agents of coccidiosis in chickens.</title>
        <authorList>
            <person name="Reid A.J."/>
            <person name="Blake D."/>
            <person name="Billington K."/>
            <person name="Browne H."/>
            <person name="Dunn M."/>
            <person name="Hung S."/>
            <person name="Kawahara F."/>
            <person name="Miranda-Saavedra D."/>
            <person name="Mourier T."/>
            <person name="Nagra H."/>
            <person name="Otto T.D."/>
            <person name="Rawlings N."/>
            <person name="Sanchez A."/>
            <person name="Sanders M."/>
            <person name="Subramaniam C."/>
            <person name="Tay Y."/>
            <person name="Dear P."/>
            <person name="Doerig C."/>
            <person name="Gruber A."/>
            <person name="Parkinson J."/>
            <person name="Shirley M."/>
            <person name="Wan K.L."/>
            <person name="Berriman M."/>
            <person name="Tomley F."/>
            <person name="Pain A."/>
        </authorList>
    </citation>
    <scope>NUCLEOTIDE SEQUENCE [LARGE SCALE GENOMIC DNA]</scope>
    <source>
        <strain evidence="2">Houghton</strain>
    </source>
</reference>
<organism evidence="2 3">
    <name type="scientific">Eimeria mitis</name>
    <dbReference type="NCBI Taxonomy" id="44415"/>
    <lineage>
        <taxon>Eukaryota</taxon>
        <taxon>Sar</taxon>
        <taxon>Alveolata</taxon>
        <taxon>Apicomplexa</taxon>
        <taxon>Conoidasida</taxon>
        <taxon>Coccidia</taxon>
        <taxon>Eucoccidiorida</taxon>
        <taxon>Eimeriorina</taxon>
        <taxon>Eimeriidae</taxon>
        <taxon>Eimeria</taxon>
    </lineage>
</organism>
<feature type="region of interest" description="Disordered" evidence="1">
    <location>
        <begin position="282"/>
        <end position="371"/>
    </location>
</feature>
<gene>
    <name evidence="2" type="ORF">EMH_0059220</name>
</gene>
<name>U6KH13_9EIME</name>
<feature type="region of interest" description="Disordered" evidence="1">
    <location>
        <begin position="32"/>
        <end position="54"/>
    </location>
</feature>
<feature type="compositionally biased region" description="Low complexity" evidence="1">
    <location>
        <begin position="288"/>
        <end position="304"/>
    </location>
</feature>
<feature type="compositionally biased region" description="Polar residues" evidence="1">
    <location>
        <begin position="353"/>
        <end position="363"/>
    </location>
</feature>
<dbReference type="VEuPathDB" id="ToxoDB:EMH_0059220"/>
<evidence type="ECO:0000313" key="2">
    <source>
        <dbReference type="EMBL" id="CDJ36071.1"/>
    </source>
</evidence>
<dbReference type="Proteomes" id="UP000030744">
    <property type="component" value="Unassembled WGS sequence"/>
</dbReference>